<dbReference type="Proteomes" id="UP001202887">
    <property type="component" value="Unassembled WGS sequence"/>
</dbReference>
<accession>A0AAW5EP38</accession>
<dbReference type="AlphaFoldDB" id="A0AAW5EP38"/>
<evidence type="ECO:0000313" key="1">
    <source>
        <dbReference type="EMBL" id="MCJ8352567.1"/>
    </source>
</evidence>
<gene>
    <name evidence="1" type="ORF">K1W68_00915</name>
</gene>
<name>A0AAW5EP38_NOVHA</name>
<dbReference type="EMBL" id="JAIBCX010000002">
    <property type="protein sequence ID" value="MCJ8352567.1"/>
    <property type="molecule type" value="Genomic_DNA"/>
</dbReference>
<evidence type="ECO:0000313" key="2">
    <source>
        <dbReference type="Proteomes" id="UP001202887"/>
    </source>
</evidence>
<organism evidence="1 2">
    <name type="scientific">Novacetimonas hansenii</name>
    <name type="common">Komagataeibacter hansenii</name>
    <dbReference type="NCBI Taxonomy" id="436"/>
    <lineage>
        <taxon>Bacteria</taxon>
        <taxon>Pseudomonadati</taxon>
        <taxon>Pseudomonadota</taxon>
        <taxon>Alphaproteobacteria</taxon>
        <taxon>Acetobacterales</taxon>
        <taxon>Acetobacteraceae</taxon>
        <taxon>Novacetimonas</taxon>
    </lineage>
</organism>
<reference evidence="1" key="2">
    <citation type="submission" date="2022-03" db="EMBL/GenBank/DDBJ databases">
        <authorList>
            <person name="Ryngajllo M."/>
            <person name="Jacek P."/>
            <person name="Kubiak K."/>
        </authorList>
    </citation>
    <scope>NUCLEOTIDE SEQUENCE</scope>
    <source>
        <strain evidence="1">SI1</strain>
    </source>
</reference>
<protein>
    <submittedName>
        <fullName evidence="1">Uncharacterized protein</fullName>
    </submittedName>
</protein>
<dbReference type="RefSeq" id="WP_247065909.1">
    <property type="nucleotide sequence ID" value="NZ_CP094848.1"/>
</dbReference>
<proteinExistence type="predicted"/>
<sequence length="61" mass="6352">MSTPSAQIITISQFPASPRTCPACARHDAVIRTLPASVPLRGVGHGACAVGSYRNDEVVFA</sequence>
<comment type="caution">
    <text evidence="1">The sequence shown here is derived from an EMBL/GenBank/DDBJ whole genome shotgun (WGS) entry which is preliminary data.</text>
</comment>
<reference evidence="1" key="1">
    <citation type="journal article" date="2021" name="Polymers (Basel)">
        <title>Highly Stretchable Bacterial Cellulose Produced by Komagataeibacter hansenii SI1.</title>
        <authorList>
            <person name="Cielecka I."/>
            <person name="Ryngajllo M."/>
            <person name="Maniukiewicz W."/>
            <person name="Bielecki S."/>
        </authorList>
    </citation>
    <scope>NUCLEOTIDE SEQUENCE</scope>
    <source>
        <strain evidence="1">SI1</strain>
    </source>
</reference>